<gene>
    <name evidence="1" type="ORF">M9Y10_011436</name>
</gene>
<evidence type="ECO:0000313" key="2">
    <source>
        <dbReference type="Proteomes" id="UP001470230"/>
    </source>
</evidence>
<dbReference type="Proteomes" id="UP001470230">
    <property type="component" value="Unassembled WGS sequence"/>
</dbReference>
<sequence>MVTVVAGTWLILWTFLLSIGWSFSIRRNVIHYKIGDKFNVFPNCCYKYGNSFQSWFQKEYIPSIVSKQHEKIENRKFLVFQPSISLNFEQKINGLLSSFALAIITDRELLIDWPDDMDVLFKSPGWIWKYSTLFPQKKWYGHVTFDFVTPPSFIVPPAHKWRWSDLLQSNVTKTMFHSEKVVMVNIDEFIAPLLWANPVYRQKLCQLTNIDQIYSNFASVLLVFNDKVVKISKKIQKEVGSSTLISIADSSLAPLDSLKTMTSTLLRCMGSVDNDQRNWLIVKKGSSFLTNIKWTKVGDHNVYIFNELECLKNVKSDLQLASLFHYSKSAEAILGFTGSKLAESIAFGYNKSLYMVLHRIPFCSKVAIRLPCVEKWPNIVNSKGIDLSRFMVSEMNNFMHCQT</sequence>
<keyword evidence="2" id="KW-1185">Reference proteome</keyword>
<dbReference type="EMBL" id="JAPFFF010000017">
    <property type="protein sequence ID" value="KAK8863746.1"/>
    <property type="molecule type" value="Genomic_DNA"/>
</dbReference>
<accession>A0ABR2IJJ2</accession>
<organism evidence="1 2">
    <name type="scientific">Tritrichomonas musculus</name>
    <dbReference type="NCBI Taxonomy" id="1915356"/>
    <lineage>
        <taxon>Eukaryota</taxon>
        <taxon>Metamonada</taxon>
        <taxon>Parabasalia</taxon>
        <taxon>Tritrichomonadida</taxon>
        <taxon>Tritrichomonadidae</taxon>
        <taxon>Tritrichomonas</taxon>
    </lineage>
</organism>
<comment type="caution">
    <text evidence="1">The sequence shown here is derived from an EMBL/GenBank/DDBJ whole genome shotgun (WGS) entry which is preliminary data.</text>
</comment>
<protein>
    <submittedName>
        <fullName evidence="1">Uncharacterized protein</fullName>
    </submittedName>
</protein>
<name>A0ABR2IJJ2_9EUKA</name>
<evidence type="ECO:0000313" key="1">
    <source>
        <dbReference type="EMBL" id="KAK8863746.1"/>
    </source>
</evidence>
<reference evidence="1 2" key="1">
    <citation type="submission" date="2024-04" db="EMBL/GenBank/DDBJ databases">
        <title>Tritrichomonas musculus Genome.</title>
        <authorList>
            <person name="Alves-Ferreira E."/>
            <person name="Grigg M."/>
            <person name="Lorenzi H."/>
            <person name="Galac M."/>
        </authorList>
    </citation>
    <scope>NUCLEOTIDE SEQUENCE [LARGE SCALE GENOMIC DNA]</scope>
    <source>
        <strain evidence="1 2">EAF2021</strain>
    </source>
</reference>
<proteinExistence type="predicted"/>